<dbReference type="EMBL" id="SMOL01000367">
    <property type="protein sequence ID" value="KAB2619926.1"/>
    <property type="molecule type" value="Genomic_DNA"/>
</dbReference>
<keyword evidence="3" id="KW-1185">Reference proteome</keyword>
<dbReference type="Proteomes" id="UP000327157">
    <property type="component" value="Unassembled WGS sequence"/>
</dbReference>
<gene>
    <name evidence="2" type="ORF">D8674_041891</name>
</gene>
<reference evidence="2 3" key="2">
    <citation type="submission" date="2019-11" db="EMBL/GenBank/DDBJ databases">
        <title>A de novo genome assembly of a pear dwarfing rootstock.</title>
        <authorList>
            <person name="Wang F."/>
            <person name="Wang J."/>
            <person name="Li S."/>
            <person name="Zhang Y."/>
            <person name="Fang M."/>
            <person name="Ma L."/>
            <person name="Zhao Y."/>
            <person name="Jiang S."/>
        </authorList>
    </citation>
    <scope>NUCLEOTIDE SEQUENCE [LARGE SCALE GENOMIC DNA]</scope>
    <source>
        <strain evidence="2">S2</strain>
        <tissue evidence="2">Leaf</tissue>
    </source>
</reference>
<evidence type="ECO:0000256" key="1">
    <source>
        <dbReference type="SAM" id="MobiDB-lite"/>
    </source>
</evidence>
<reference evidence="2 3" key="1">
    <citation type="submission" date="2019-09" db="EMBL/GenBank/DDBJ databases">
        <authorList>
            <person name="Ou C."/>
        </authorList>
    </citation>
    <scope>NUCLEOTIDE SEQUENCE [LARGE SCALE GENOMIC DNA]</scope>
    <source>
        <strain evidence="2">S2</strain>
        <tissue evidence="2">Leaf</tissue>
    </source>
</reference>
<accession>A0A5N5GWD7</accession>
<name>A0A5N5GWD7_9ROSA</name>
<sequence length="107" mass="11658">MHALPYIPHRTYNPPLPPYEPYIPDTMVGAASIVLLPRPRGNQPSKSISINSADGGLEGAGPDEEPALSHGFQGSTPSEMQKHVMRQRKLIPFEGSTPSEGQKLVMR</sequence>
<proteinExistence type="predicted"/>
<evidence type="ECO:0000313" key="3">
    <source>
        <dbReference type="Proteomes" id="UP000327157"/>
    </source>
</evidence>
<feature type="compositionally biased region" description="Polar residues" evidence="1">
    <location>
        <begin position="42"/>
        <end position="52"/>
    </location>
</feature>
<comment type="caution">
    <text evidence="2">The sequence shown here is derived from an EMBL/GenBank/DDBJ whole genome shotgun (WGS) entry which is preliminary data.</text>
</comment>
<dbReference type="AlphaFoldDB" id="A0A5N5GWD7"/>
<feature type="region of interest" description="Disordered" evidence="1">
    <location>
        <begin position="39"/>
        <end position="84"/>
    </location>
</feature>
<evidence type="ECO:0000313" key="2">
    <source>
        <dbReference type="EMBL" id="KAB2619926.1"/>
    </source>
</evidence>
<organism evidence="2 3">
    <name type="scientific">Pyrus ussuriensis x Pyrus communis</name>
    <dbReference type="NCBI Taxonomy" id="2448454"/>
    <lineage>
        <taxon>Eukaryota</taxon>
        <taxon>Viridiplantae</taxon>
        <taxon>Streptophyta</taxon>
        <taxon>Embryophyta</taxon>
        <taxon>Tracheophyta</taxon>
        <taxon>Spermatophyta</taxon>
        <taxon>Magnoliopsida</taxon>
        <taxon>eudicotyledons</taxon>
        <taxon>Gunneridae</taxon>
        <taxon>Pentapetalae</taxon>
        <taxon>rosids</taxon>
        <taxon>fabids</taxon>
        <taxon>Rosales</taxon>
        <taxon>Rosaceae</taxon>
        <taxon>Amygdaloideae</taxon>
        <taxon>Maleae</taxon>
        <taxon>Pyrus</taxon>
    </lineage>
</organism>
<protein>
    <submittedName>
        <fullName evidence="2">Peroxisomal membrane protein 13</fullName>
    </submittedName>
</protein>